<evidence type="ECO:0000259" key="9">
    <source>
        <dbReference type="Pfam" id="PF00881"/>
    </source>
</evidence>
<dbReference type="Proteomes" id="UP000608522">
    <property type="component" value="Unassembled WGS sequence"/>
</dbReference>
<keyword evidence="6 8" id="KW-0560">Oxidoreductase</keyword>
<dbReference type="SUPFAM" id="SSF55469">
    <property type="entry name" value="FMN-dependent nitroreductase-like"/>
    <property type="match status" value="1"/>
</dbReference>
<evidence type="ECO:0000256" key="1">
    <source>
        <dbReference type="ARBA" id="ARBA00001917"/>
    </source>
</evidence>
<evidence type="ECO:0000313" key="10">
    <source>
        <dbReference type="EMBL" id="GHI75930.1"/>
    </source>
</evidence>
<evidence type="ECO:0000313" key="11">
    <source>
        <dbReference type="Proteomes" id="UP000608522"/>
    </source>
</evidence>
<sequence length="188" mass="20714">MTQGPVMTAVLTRRSISRLTEPAPGRPELEELVQAAATAPDHGRIRPWRLIPVTGDERARLGDALGEAAPPEHAQHAANKPLRAPLLLTVVHCPHPDHPRVPRWEQLAATSAMVTTLSLLLHSRGWGSIWRTGPATEAPQVRKYLDLDDGEQLLGWLYIGTPKRPGTGLERPVLDPRTKISWAYAPTR</sequence>
<reference evidence="11" key="1">
    <citation type="submission" date="2023-07" db="EMBL/GenBank/DDBJ databases">
        <title>Whole genome shotgun sequence of Streptomyces spororaveus NBRC 15456.</title>
        <authorList>
            <person name="Komaki H."/>
            <person name="Tamura T."/>
        </authorList>
    </citation>
    <scope>NUCLEOTIDE SEQUENCE [LARGE SCALE GENOMIC DNA]</scope>
    <source>
        <strain evidence="11">NBRC 15456</strain>
    </source>
</reference>
<organism evidence="10 11">
    <name type="scientific">Streptomyces spororaveus</name>
    <dbReference type="NCBI Taxonomy" id="284039"/>
    <lineage>
        <taxon>Bacteria</taxon>
        <taxon>Bacillati</taxon>
        <taxon>Actinomycetota</taxon>
        <taxon>Actinomycetes</taxon>
        <taxon>Kitasatosporales</taxon>
        <taxon>Streptomycetaceae</taxon>
        <taxon>Streptomyces</taxon>
    </lineage>
</organism>
<gene>
    <name evidence="10" type="ORF">Sspor_14910</name>
</gene>
<dbReference type="InterPro" id="IPR026021">
    <property type="entry name" value="YdjA-like"/>
</dbReference>
<dbReference type="EMBL" id="BNED01000005">
    <property type="protein sequence ID" value="GHI75930.1"/>
    <property type="molecule type" value="Genomic_DNA"/>
</dbReference>
<name>A0ABQ3T7D3_9ACTN</name>
<dbReference type="InterPro" id="IPR052530">
    <property type="entry name" value="NAD(P)H_nitroreductase"/>
</dbReference>
<keyword evidence="5 8" id="KW-0521">NADP</keyword>
<proteinExistence type="inferred from homology"/>
<keyword evidence="11" id="KW-1185">Reference proteome</keyword>
<dbReference type="InterPro" id="IPR000415">
    <property type="entry name" value="Nitroreductase-like"/>
</dbReference>
<dbReference type="PIRSF" id="PIRSF000232">
    <property type="entry name" value="YdjA"/>
    <property type="match status" value="1"/>
</dbReference>
<keyword evidence="7 8" id="KW-0520">NAD</keyword>
<evidence type="ECO:0000256" key="6">
    <source>
        <dbReference type="ARBA" id="ARBA00023002"/>
    </source>
</evidence>
<evidence type="ECO:0000256" key="2">
    <source>
        <dbReference type="ARBA" id="ARBA00007118"/>
    </source>
</evidence>
<comment type="caution">
    <text evidence="10">The sequence shown here is derived from an EMBL/GenBank/DDBJ whole genome shotgun (WGS) entry which is preliminary data.</text>
</comment>
<evidence type="ECO:0000256" key="7">
    <source>
        <dbReference type="ARBA" id="ARBA00023027"/>
    </source>
</evidence>
<dbReference type="InterPro" id="IPR029479">
    <property type="entry name" value="Nitroreductase"/>
</dbReference>
<evidence type="ECO:0000256" key="3">
    <source>
        <dbReference type="ARBA" id="ARBA00022630"/>
    </source>
</evidence>
<dbReference type="Pfam" id="PF00881">
    <property type="entry name" value="Nitroreductase"/>
    <property type="match status" value="1"/>
</dbReference>
<dbReference type="PANTHER" id="PTHR43821">
    <property type="entry name" value="NAD(P)H NITROREDUCTASE YDJA-RELATED"/>
    <property type="match status" value="1"/>
</dbReference>
<feature type="domain" description="Nitroreductase" evidence="9">
    <location>
        <begin position="11"/>
        <end position="160"/>
    </location>
</feature>
<keyword evidence="4 8" id="KW-0288">FMN</keyword>
<keyword evidence="3 8" id="KW-0285">Flavoprotein</keyword>
<dbReference type="Gene3D" id="3.40.109.10">
    <property type="entry name" value="NADH Oxidase"/>
    <property type="match status" value="1"/>
</dbReference>
<evidence type="ECO:0000256" key="4">
    <source>
        <dbReference type="ARBA" id="ARBA00022643"/>
    </source>
</evidence>
<evidence type="ECO:0000256" key="8">
    <source>
        <dbReference type="PIRNR" id="PIRNR000232"/>
    </source>
</evidence>
<comment type="similarity">
    <text evidence="2 8">Belongs to the nitroreductase family.</text>
</comment>
<dbReference type="EC" id="1.-.-.-" evidence="8"/>
<dbReference type="CDD" id="cd02135">
    <property type="entry name" value="YdjA-like"/>
    <property type="match status" value="1"/>
</dbReference>
<dbReference type="RefSeq" id="WP_202198286.1">
    <property type="nucleotide sequence ID" value="NZ_BAAATO010000011.1"/>
</dbReference>
<accession>A0ABQ3T7D3</accession>
<protein>
    <recommendedName>
        <fullName evidence="8">Putative NAD(P)H nitroreductase</fullName>
        <ecNumber evidence="8">1.-.-.-</ecNumber>
    </recommendedName>
</protein>
<evidence type="ECO:0000256" key="5">
    <source>
        <dbReference type="ARBA" id="ARBA00022857"/>
    </source>
</evidence>
<dbReference type="PANTHER" id="PTHR43821:SF1">
    <property type="entry name" value="NAD(P)H NITROREDUCTASE YDJA-RELATED"/>
    <property type="match status" value="1"/>
</dbReference>
<comment type="cofactor">
    <cofactor evidence="1 8">
        <name>FMN</name>
        <dbReference type="ChEBI" id="CHEBI:58210"/>
    </cofactor>
</comment>